<name>A0ACC0ZWG9_9ROSI</name>
<sequence>MVSPWPGFGEAMHSLSLTYGRNSPVRERKYICFYGGKNIDWIRKFSTAARAVAQAAKFPLELTYIGHSNPDEEQTGRKIAIIVLEKLSHAWEDLIMVWFFWERLESMWSSKSQLSCKIENDPIMQEIDTMLSFGPSDEGWAVFYRRKFANQMSSLECRDYFHRPNNIKKHAYAYSRKFGWEPESAIPVLRDINLKVKMGLQIVVCGKEISLTAARAVAQAAKFPLELTYIGQSNPDEEQTGRKIAIIVLEKLSHAWEDLIMEIDTMLSFGRSDEGWAVFYRRSALGPRVKPHCSAYWILIHGKEMQLKWVLRMHSIIILMSSKNPYL</sequence>
<dbReference type="Proteomes" id="UP001164250">
    <property type="component" value="Chromosome 15"/>
</dbReference>
<accession>A0ACC0ZWG9</accession>
<evidence type="ECO:0000313" key="1">
    <source>
        <dbReference type="EMBL" id="KAJ0076008.1"/>
    </source>
</evidence>
<proteinExistence type="predicted"/>
<protein>
    <submittedName>
        <fullName evidence="1">Uncharacterized protein</fullName>
    </submittedName>
</protein>
<comment type="caution">
    <text evidence="1">The sequence shown here is derived from an EMBL/GenBank/DDBJ whole genome shotgun (WGS) entry which is preliminary data.</text>
</comment>
<gene>
    <name evidence="1" type="ORF">Patl1_33417</name>
</gene>
<keyword evidence="2" id="KW-1185">Reference proteome</keyword>
<dbReference type="EMBL" id="CM047910">
    <property type="protein sequence ID" value="KAJ0076008.1"/>
    <property type="molecule type" value="Genomic_DNA"/>
</dbReference>
<reference evidence="2" key="1">
    <citation type="journal article" date="2023" name="G3 (Bethesda)">
        <title>Genome assembly and association tests identify interacting loci associated with vigor, precocity, and sex in interspecific pistachio rootstocks.</title>
        <authorList>
            <person name="Palmer W."/>
            <person name="Jacygrad E."/>
            <person name="Sagayaradj S."/>
            <person name="Cavanaugh K."/>
            <person name="Han R."/>
            <person name="Bertier L."/>
            <person name="Beede B."/>
            <person name="Kafkas S."/>
            <person name="Golino D."/>
            <person name="Preece J."/>
            <person name="Michelmore R."/>
        </authorList>
    </citation>
    <scope>NUCLEOTIDE SEQUENCE [LARGE SCALE GENOMIC DNA]</scope>
</reference>
<evidence type="ECO:0000313" key="2">
    <source>
        <dbReference type="Proteomes" id="UP001164250"/>
    </source>
</evidence>
<organism evidence="1 2">
    <name type="scientific">Pistacia atlantica</name>
    <dbReference type="NCBI Taxonomy" id="434234"/>
    <lineage>
        <taxon>Eukaryota</taxon>
        <taxon>Viridiplantae</taxon>
        <taxon>Streptophyta</taxon>
        <taxon>Embryophyta</taxon>
        <taxon>Tracheophyta</taxon>
        <taxon>Spermatophyta</taxon>
        <taxon>Magnoliopsida</taxon>
        <taxon>eudicotyledons</taxon>
        <taxon>Gunneridae</taxon>
        <taxon>Pentapetalae</taxon>
        <taxon>rosids</taxon>
        <taxon>malvids</taxon>
        <taxon>Sapindales</taxon>
        <taxon>Anacardiaceae</taxon>
        <taxon>Pistacia</taxon>
    </lineage>
</organism>